<proteinExistence type="predicted"/>
<dbReference type="Proteomes" id="UP000799428">
    <property type="component" value="Unassembled WGS sequence"/>
</dbReference>
<protein>
    <submittedName>
        <fullName evidence="2">Uncharacterized protein</fullName>
    </submittedName>
</protein>
<evidence type="ECO:0000313" key="3">
    <source>
        <dbReference type="Proteomes" id="UP000799428"/>
    </source>
</evidence>
<keyword evidence="3" id="KW-1185">Reference proteome</keyword>
<accession>A0A6G1JYV0</accession>
<sequence length="94" mass="10759">MTPQTCRRRLCCGKDFGIRRRYSRLQPKRGLRVGFGARRPPRSCDQTLQLANHVWLSFSLIFLVQSCMSKRLPPPPPPQTDIAGLHSDKPTQMP</sequence>
<gene>
    <name evidence="2" type="ORF">K504DRAFT_94545</name>
</gene>
<reference evidence="2" key="1">
    <citation type="journal article" date="2020" name="Stud. Mycol.">
        <title>101 Dothideomycetes genomes: a test case for predicting lifestyles and emergence of pathogens.</title>
        <authorList>
            <person name="Haridas S."/>
            <person name="Albert R."/>
            <person name="Binder M."/>
            <person name="Bloem J."/>
            <person name="Labutti K."/>
            <person name="Salamov A."/>
            <person name="Andreopoulos B."/>
            <person name="Baker S."/>
            <person name="Barry K."/>
            <person name="Bills G."/>
            <person name="Bluhm B."/>
            <person name="Cannon C."/>
            <person name="Castanera R."/>
            <person name="Culley D."/>
            <person name="Daum C."/>
            <person name="Ezra D."/>
            <person name="Gonzalez J."/>
            <person name="Henrissat B."/>
            <person name="Kuo A."/>
            <person name="Liang C."/>
            <person name="Lipzen A."/>
            <person name="Lutzoni F."/>
            <person name="Magnuson J."/>
            <person name="Mondo S."/>
            <person name="Nolan M."/>
            <person name="Ohm R."/>
            <person name="Pangilinan J."/>
            <person name="Park H.-J."/>
            <person name="Ramirez L."/>
            <person name="Alfaro M."/>
            <person name="Sun H."/>
            <person name="Tritt A."/>
            <person name="Yoshinaga Y."/>
            <person name="Zwiers L.-H."/>
            <person name="Turgeon B."/>
            <person name="Goodwin S."/>
            <person name="Spatafora J."/>
            <person name="Crous P."/>
            <person name="Grigoriev I."/>
        </authorList>
    </citation>
    <scope>NUCLEOTIDE SEQUENCE</scope>
    <source>
        <strain evidence="2">CBS 279.74</strain>
    </source>
</reference>
<name>A0A6G1JYV0_9PLEO</name>
<dbReference type="EMBL" id="MU005778">
    <property type="protein sequence ID" value="KAF2705660.1"/>
    <property type="molecule type" value="Genomic_DNA"/>
</dbReference>
<evidence type="ECO:0000256" key="1">
    <source>
        <dbReference type="SAM" id="MobiDB-lite"/>
    </source>
</evidence>
<organism evidence="2 3">
    <name type="scientific">Pleomassaria siparia CBS 279.74</name>
    <dbReference type="NCBI Taxonomy" id="1314801"/>
    <lineage>
        <taxon>Eukaryota</taxon>
        <taxon>Fungi</taxon>
        <taxon>Dikarya</taxon>
        <taxon>Ascomycota</taxon>
        <taxon>Pezizomycotina</taxon>
        <taxon>Dothideomycetes</taxon>
        <taxon>Pleosporomycetidae</taxon>
        <taxon>Pleosporales</taxon>
        <taxon>Pleomassariaceae</taxon>
        <taxon>Pleomassaria</taxon>
    </lineage>
</organism>
<evidence type="ECO:0000313" key="2">
    <source>
        <dbReference type="EMBL" id="KAF2705660.1"/>
    </source>
</evidence>
<feature type="region of interest" description="Disordered" evidence="1">
    <location>
        <begin position="72"/>
        <end position="94"/>
    </location>
</feature>
<dbReference type="AlphaFoldDB" id="A0A6G1JYV0"/>